<evidence type="ECO:0000313" key="1">
    <source>
        <dbReference type="EMBL" id="CAB4155778.1"/>
    </source>
</evidence>
<dbReference type="EMBL" id="LR796846">
    <property type="protein sequence ID" value="CAB4169298.1"/>
    <property type="molecule type" value="Genomic_DNA"/>
</dbReference>
<evidence type="ECO:0000313" key="7">
    <source>
        <dbReference type="EMBL" id="CAB5226879.1"/>
    </source>
</evidence>
<dbReference type="Pfam" id="PF24175">
    <property type="entry name" value="SU10_adaptor"/>
    <property type="match status" value="1"/>
</dbReference>
<dbReference type="EMBL" id="LR798365">
    <property type="protein sequence ID" value="CAB5226879.1"/>
    <property type="molecule type" value="Genomic_DNA"/>
</dbReference>
<protein>
    <submittedName>
        <fullName evidence="7">Uncharacterized protein</fullName>
    </submittedName>
</protein>
<organism evidence="7">
    <name type="scientific">uncultured Caudovirales phage</name>
    <dbReference type="NCBI Taxonomy" id="2100421"/>
    <lineage>
        <taxon>Viruses</taxon>
        <taxon>Duplodnaviria</taxon>
        <taxon>Heunggongvirae</taxon>
        <taxon>Uroviricota</taxon>
        <taxon>Caudoviricetes</taxon>
        <taxon>Peduoviridae</taxon>
        <taxon>Maltschvirus</taxon>
        <taxon>Maltschvirus maltsch</taxon>
    </lineage>
</organism>
<reference evidence="7" key="1">
    <citation type="submission" date="2020-05" db="EMBL/GenBank/DDBJ databases">
        <authorList>
            <person name="Chiriac C."/>
            <person name="Salcher M."/>
            <person name="Ghai R."/>
            <person name="Kavagutti S V."/>
        </authorList>
    </citation>
    <scope>NUCLEOTIDE SEQUENCE</scope>
</reference>
<evidence type="ECO:0000313" key="3">
    <source>
        <dbReference type="EMBL" id="CAB4181662.1"/>
    </source>
</evidence>
<evidence type="ECO:0000313" key="2">
    <source>
        <dbReference type="EMBL" id="CAB4169298.1"/>
    </source>
</evidence>
<evidence type="ECO:0000313" key="6">
    <source>
        <dbReference type="EMBL" id="CAB4210333.1"/>
    </source>
</evidence>
<evidence type="ECO:0000313" key="5">
    <source>
        <dbReference type="EMBL" id="CAB4195281.1"/>
    </source>
</evidence>
<dbReference type="InterPro" id="IPR056209">
    <property type="entry name" value="SU10_adaptor"/>
</dbReference>
<dbReference type="EMBL" id="LR797365">
    <property type="protein sequence ID" value="CAB4210333.1"/>
    <property type="molecule type" value="Genomic_DNA"/>
</dbReference>
<accession>A0A6J7XA62</accession>
<dbReference type="EMBL" id="LR797015">
    <property type="protein sequence ID" value="CAB4181662.1"/>
    <property type="molecule type" value="Genomic_DNA"/>
</dbReference>
<gene>
    <name evidence="3" type="ORF">UFOVP1064_53</name>
    <name evidence="4" type="ORF">UFOVP1197_10</name>
    <name evidence="5" type="ORF">UFOVP1294_6</name>
    <name evidence="6" type="ORF">UFOVP1412_9</name>
    <name evidence="7" type="ORF">UFOVP1515_62</name>
    <name evidence="1" type="ORF">UFOVP659_22</name>
    <name evidence="2" type="ORF">UFOVP885_1</name>
</gene>
<dbReference type="EMBL" id="LR797154">
    <property type="protein sequence ID" value="CAB4189691.1"/>
    <property type="molecule type" value="Genomic_DNA"/>
</dbReference>
<dbReference type="EMBL" id="LR797241">
    <property type="protein sequence ID" value="CAB4195281.1"/>
    <property type="molecule type" value="Genomic_DNA"/>
</dbReference>
<evidence type="ECO:0000313" key="4">
    <source>
        <dbReference type="EMBL" id="CAB4189691.1"/>
    </source>
</evidence>
<dbReference type="EMBL" id="LR796628">
    <property type="protein sequence ID" value="CAB4155778.1"/>
    <property type="molecule type" value="Genomic_DNA"/>
</dbReference>
<proteinExistence type="predicted"/>
<sequence>MNYTELSQAIQDYTENTETTFVNNIPTFVRQTEERVYRAVMIPELRKNVLGTLTSGDKYLARPTDFLTVFSLAVIDGDGNYQYLLDKDVNFMREAYPSPSTSGVPKYYAQFDGESVSTAYGNFIVGPTPDASYQVELHYFYDPPSIVDTNTSWLGDNAEATLLYGSLIEAYTFMKGDPDLMAKYAERYQAALMNLGMIDVRGKRDDYRDGQIRTNK</sequence>
<name>A0A6J7XA62_9CAUD</name>